<evidence type="ECO:0000256" key="1">
    <source>
        <dbReference type="SAM" id="MobiDB-lite"/>
    </source>
</evidence>
<keyword evidence="3" id="KW-1185">Reference proteome</keyword>
<dbReference type="RefSeq" id="XP_022471411.1">
    <property type="nucleotide sequence ID" value="XM_022622036.1"/>
</dbReference>
<evidence type="ECO:0000313" key="3">
    <source>
        <dbReference type="Proteomes" id="UP000176998"/>
    </source>
</evidence>
<accession>A0A1G4AYK2</accession>
<feature type="region of interest" description="Disordered" evidence="1">
    <location>
        <begin position="79"/>
        <end position="114"/>
    </location>
</feature>
<organism evidence="2 3">
    <name type="scientific">Colletotrichum orchidophilum</name>
    <dbReference type="NCBI Taxonomy" id="1209926"/>
    <lineage>
        <taxon>Eukaryota</taxon>
        <taxon>Fungi</taxon>
        <taxon>Dikarya</taxon>
        <taxon>Ascomycota</taxon>
        <taxon>Pezizomycotina</taxon>
        <taxon>Sordariomycetes</taxon>
        <taxon>Hypocreomycetidae</taxon>
        <taxon>Glomerellales</taxon>
        <taxon>Glomerellaceae</taxon>
        <taxon>Colletotrichum</taxon>
    </lineage>
</organism>
<comment type="caution">
    <text evidence="2">The sequence shown here is derived from an EMBL/GenBank/DDBJ whole genome shotgun (WGS) entry which is preliminary data.</text>
</comment>
<dbReference type="GeneID" id="34563546"/>
<dbReference type="Proteomes" id="UP000176998">
    <property type="component" value="Unassembled WGS sequence"/>
</dbReference>
<reference evidence="2 3" key="1">
    <citation type="submission" date="2016-09" db="EMBL/GenBank/DDBJ databases">
        <authorList>
            <person name="Capua I."/>
            <person name="De Benedictis P."/>
            <person name="Joannis T."/>
            <person name="Lombin L.H."/>
            <person name="Cattoli G."/>
        </authorList>
    </citation>
    <scope>NUCLEOTIDE SEQUENCE [LARGE SCALE GENOMIC DNA]</scope>
    <source>
        <strain evidence="2 3">IMI 309357</strain>
    </source>
</reference>
<name>A0A1G4AYK2_9PEZI</name>
<dbReference type="EMBL" id="MJBS01000103">
    <property type="protein sequence ID" value="OHE94248.1"/>
    <property type="molecule type" value="Genomic_DNA"/>
</dbReference>
<dbReference type="AlphaFoldDB" id="A0A1G4AYK2"/>
<feature type="compositionally biased region" description="Basic and acidic residues" evidence="1">
    <location>
        <begin position="87"/>
        <end position="114"/>
    </location>
</feature>
<gene>
    <name evidence="2" type="ORF">CORC01_10408</name>
</gene>
<proteinExistence type="predicted"/>
<evidence type="ECO:0000313" key="2">
    <source>
        <dbReference type="EMBL" id="OHE94248.1"/>
    </source>
</evidence>
<dbReference type="OrthoDB" id="10655761at2759"/>
<protein>
    <submittedName>
        <fullName evidence="2">Uncharacterized protein</fullName>
    </submittedName>
</protein>
<sequence>MAQGNFEPRNVDTANDIAGEPLEAQGPLMAGCRRVGTGSVIDWSPYEKIFILAFANVPWQIYGNLRSNRRLVNGCSGPGSWGSDGGGRGRLENSEVSADRTLEEDSNTQRRAEERANVPLTRGADRVVRCQLTVADPMPRYKRPVVAAAAASSERRDASSPAAQALCEVHLCEPVCLACLPACLPAWALEALMASQLWFLVELSALVSVREGSTQFWGQSRLTLLRNYPKRKMTLGLH</sequence>